<evidence type="ECO:0000313" key="1">
    <source>
        <dbReference type="EMBL" id="RFA15129.1"/>
    </source>
</evidence>
<accession>A0A3E0W052</accession>
<dbReference type="PANTHER" id="PTHR10285">
    <property type="entry name" value="URIDINE KINASE"/>
    <property type="match status" value="1"/>
</dbReference>
<comment type="caution">
    <text evidence="1">The sequence shown here is derived from an EMBL/GenBank/DDBJ whole genome shotgun (WGS) entry which is preliminary data.</text>
</comment>
<gene>
    <name evidence="1" type="ORF">B7R22_06970</name>
</gene>
<keyword evidence="1" id="KW-0418">Kinase</keyword>
<dbReference type="InterPro" id="IPR027417">
    <property type="entry name" value="P-loop_NTPase"/>
</dbReference>
<sequence length="204" mass="22076">MNVEELAVRARQMIVPGQRRILGITGSPGAGKSTVCARLVGALAGDAVLVGMDGFHLANAELERLGRADRKGAPDSFDSFGFAALLVRLRSATETVYAPYFDRGIEESIGSAVPVDPWVPLIITEGNYLLFQDDGWQSAGAALDEIWYLDVPDDVRAARLVLRHQAFGRSPADAERWVQTVDQKNGEKIGATKERADLIIDLVG</sequence>
<dbReference type="GO" id="GO:0016301">
    <property type="term" value="F:kinase activity"/>
    <property type="evidence" value="ECO:0007669"/>
    <property type="project" value="UniProtKB-KW"/>
</dbReference>
<reference evidence="1 2" key="1">
    <citation type="submission" date="2017-04" db="EMBL/GenBank/DDBJ databases">
        <title>Comparative genome analysis of Subtercola boreus.</title>
        <authorList>
            <person name="Cho Y.-J."/>
            <person name="Cho A."/>
            <person name="Kim O.-S."/>
            <person name="Lee J.-I."/>
        </authorList>
    </citation>
    <scope>NUCLEOTIDE SEQUENCE [LARGE SCALE GENOMIC DNA]</scope>
    <source>
        <strain evidence="1 2">P27479</strain>
    </source>
</reference>
<dbReference type="NCBIfam" id="NF006743">
    <property type="entry name" value="PRK09270.1-2"/>
    <property type="match status" value="1"/>
</dbReference>
<dbReference type="EMBL" id="NBXB01000021">
    <property type="protein sequence ID" value="RFA15129.1"/>
    <property type="molecule type" value="Genomic_DNA"/>
</dbReference>
<dbReference type="OrthoDB" id="3192509at2"/>
<name>A0A3E0W052_9MICO</name>
<keyword evidence="1" id="KW-0808">Transferase</keyword>
<organism evidence="1 2">
    <name type="scientific">Subtercola boreus</name>
    <dbReference type="NCBI Taxonomy" id="120213"/>
    <lineage>
        <taxon>Bacteria</taxon>
        <taxon>Bacillati</taxon>
        <taxon>Actinomycetota</taxon>
        <taxon>Actinomycetes</taxon>
        <taxon>Micrococcales</taxon>
        <taxon>Microbacteriaceae</taxon>
        <taxon>Subtercola</taxon>
    </lineage>
</organism>
<dbReference type="AlphaFoldDB" id="A0A3E0W052"/>
<protein>
    <submittedName>
        <fullName evidence="1">Nucleoside/nucleotide kinase family protein</fullName>
    </submittedName>
</protein>
<evidence type="ECO:0000313" key="2">
    <source>
        <dbReference type="Proteomes" id="UP000256541"/>
    </source>
</evidence>
<dbReference type="SUPFAM" id="SSF52540">
    <property type="entry name" value="P-loop containing nucleoside triphosphate hydrolases"/>
    <property type="match status" value="1"/>
</dbReference>
<dbReference type="Proteomes" id="UP000256541">
    <property type="component" value="Unassembled WGS sequence"/>
</dbReference>
<proteinExistence type="predicted"/>
<dbReference type="Gene3D" id="3.40.50.300">
    <property type="entry name" value="P-loop containing nucleotide triphosphate hydrolases"/>
    <property type="match status" value="1"/>
</dbReference>